<dbReference type="InterPro" id="IPR013520">
    <property type="entry name" value="Ribonucl_H"/>
</dbReference>
<evidence type="ECO:0000259" key="8">
    <source>
        <dbReference type="SMART" id="SM00479"/>
    </source>
</evidence>
<name>A0A8T2K110_9PIPI</name>
<gene>
    <name evidence="9" type="ORF">GDO86_016637</name>
</gene>
<dbReference type="OrthoDB" id="16516at2759"/>
<dbReference type="InterPro" id="IPR037433">
    <property type="entry name" value="ISG20_DEDDh"/>
</dbReference>
<evidence type="ECO:0000313" key="10">
    <source>
        <dbReference type="Proteomes" id="UP000812440"/>
    </source>
</evidence>
<evidence type="ECO:0000256" key="6">
    <source>
        <dbReference type="ARBA" id="ARBA00081815"/>
    </source>
</evidence>
<evidence type="ECO:0000256" key="1">
    <source>
        <dbReference type="ARBA" id="ARBA00004123"/>
    </source>
</evidence>
<dbReference type="EMBL" id="JAACNH010000003">
    <property type="protein sequence ID" value="KAG8450028.1"/>
    <property type="molecule type" value="Genomic_DNA"/>
</dbReference>
<dbReference type="GO" id="GO:0005730">
    <property type="term" value="C:nucleolus"/>
    <property type="evidence" value="ECO:0007669"/>
    <property type="project" value="UniProtKB-ARBA"/>
</dbReference>
<dbReference type="CDD" id="cd06149">
    <property type="entry name" value="ISG20"/>
    <property type="match status" value="1"/>
</dbReference>
<reference evidence="9" key="1">
    <citation type="thesis" date="2020" institute="ProQuest LLC" country="789 East Eisenhower Parkway, Ann Arbor, MI, USA">
        <title>Comparative Genomics and Chromosome Evolution.</title>
        <authorList>
            <person name="Mudd A.B."/>
        </authorList>
    </citation>
    <scope>NUCLEOTIDE SEQUENCE</scope>
    <source>
        <strain evidence="9">Female2</strain>
        <tissue evidence="9">Blood</tissue>
    </source>
</reference>
<keyword evidence="10" id="KW-1185">Reference proteome</keyword>
<dbReference type="Proteomes" id="UP000812440">
    <property type="component" value="Chromosome 8_10"/>
</dbReference>
<dbReference type="InterPro" id="IPR036397">
    <property type="entry name" value="RNaseH_sf"/>
</dbReference>
<dbReference type="SUPFAM" id="SSF53098">
    <property type="entry name" value="Ribonuclease H-like"/>
    <property type="match status" value="1"/>
</dbReference>
<evidence type="ECO:0000256" key="5">
    <source>
        <dbReference type="ARBA" id="ARBA00023242"/>
    </source>
</evidence>
<accession>A0A8T2K110</accession>
<dbReference type="Pfam" id="PF00929">
    <property type="entry name" value="RNase_T"/>
    <property type="match status" value="1"/>
</dbReference>
<keyword evidence="5" id="KW-0539">Nucleus</keyword>
<dbReference type="FunFam" id="3.30.420.10:FF:000007">
    <property type="entry name" value="Interferon-stimulated exonuclease gene 20"/>
    <property type="match status" value="1"/>
</dbReference>
<dbReference type="SMART" id="SM00479">
    <property type="entry name" value="EXOIII"/>
    <property type="match status" value="1"/>
</dbReference>
<organism evidence="9 10">
    <name type="scientific">Hymenochirus boettgeri</name>
    <name type="common">Congo dwarf clawed frog</name>
    <dbReference type="NCBI Taxonomy" id="247094"/>
    <lineage>
        <taxon>Eukaryota</taxon>
        <taxon>Metazoa</taxon>
        <taxon>Chordata</taxon>
        <taxon>Craniata</taxon>
        <taxon>Vertebrata</taxon>
        <taxon>Euteleostomi</taxon>
        <taxon>Amphibia</taxon>
        <taxon>Batrachia</taxon>
        <taxon>Anura</taxon>
        <taxon>Pipoidea</taxon>
        <taxon>Pipidae</taxon>
        <taxon>Pipinae</taxon>
        <taxon>Hymenochirus</taxon>
    </lineage>
</organism>
<protein>
    <recommendedName>
        <fullName evidence="6">Exonuclease XPMC2</fullName>
    </recommendedName>
    <alternativeName>
        <fullName evidence="7">Prevents mitotic catastrophe 2 protein</fullName>
    </alternativeName>
</protein>
<dbReference type="Gene3D" id="3.30.420.10">
    <property type="entry name" value="Ribonuclease H-like superfamily/Ribonuclease H"/>
    <property type="match status" value="1"/>
</dbReference>
<evidence type="ECO:0000256" key="7">
    <source>
        <dbReference type="ARBA" id="ARBA00082963"/>
    </source>
</evidence>
<comment type="caution">
    <text evidence="9">The sequence shown here is derived from an EMBL/GenBank/DDBJ whole genome shotgun (WGS) entry which is preliminary data.</text>
</comment>
<dbReference type="EMBL" id="JAACNH010000003">
    <property type="protein sequence ID" value="KAG8450027.1"/>
    <property type="molecule type" value="Genomic_DNA"/>
</dbReference>
<keyword evidence="3" id="KW-0378">Hydrolase</keyword>
<evidence type="ECO:0000256" key="2">
    <source>
        <dbReference type="ARBA" id="ARBA00022722"/>
    </source>
</evidence>
<dbReference type="InterPro" id="IPR047021">
    <property type="entry name" value="REXO1/3/4-like"/>
</dbReference>
<dbReference type="PANTHER" id="PTHR12801:SF78">
    <property type="entry name" value="INTERFERON-STIMULATED 20 KDA EXONUCLEASE-LIKE 2"/>
    <property type="match status" value="1"/>
</dbReference>
<keyword evidence="2" id="KW-0540">Nuclease</keyword>
<evidence type="ECO:0000313" key="9">
    <source>
        <dbReference type="EMBL" id="KAG8450028.1"/>
    </source>
</evidence>
<evidence type="ECO:0000256" key="4">
    <source>
        <dbReference type="ARBA" id="ARBA00022839"/>
    </source>
</evidence>
<proteinExistence type="predicted"/>
<keyword evidence="4" id="KW-0269">Exonuclease</keyword>
<dbReference type="GO" id="GO:0000175">
    <property type="term" value="F:3'-5'-RNA exonuclease activity"/>
    <property type="evidence" value="ECO:0007669"/>
    <property type="project" value="InterPro"/>
</dbReference>
<sequence>MSDFIINVDFNASETGTNTKKEKKKHHRFLRRRRYLERKHLLKEKQCPPRNSNPGGNFNLRKKIKSQECFKPHEQLNTGCNNRTIEGKNNTLKNGFPQHMAPFKGAAPLGKTFQPLIHHSSLKSDVSNEALRGNFKGPPVKSHATATFENAFQPSPPHSILDSCVTKEALRVNFKAPSSSQAKASGSNCATSFPGHPQINLLSEFESGLPPVPSSATQSYKVVAIDCEMVGTGPKGSISGLARCSIVNWFGDVMYDKYILPKNPVTDYRTRWSGIRREHLRNATPFGIAQKEILKILTGKIVVGHAIHNDFKALNYFHPVELTRDTSKFPLLNQKAGFPDKETASLKRFAKQLLHKDIQTGSFGHSSVEDAKTTMELYRVVEVEWERELSGANVP</sequence>
<dbReference type="AlphaFoldDB" id="A0A8T2K110"/>
<dbReference type="PANTHER" id="PTHR12801">
    <property type="entry name" value="RNA EXONUCLEASE REXO1 / RECO3 FAMILY MEMBER-RELATED"/>
    <property type="match status" value="1"/>
</dbReference>
<comment type="subcellular location">
    <subcellularLocation>
        <location evidence="1">Nucleus</location>
    </subcellularLocation>
</comment>
<feature type="domain" description="Exonuclease" evidence="8">
    <location>
        <begin position="221"/>
        <end position="387"/>
    </location>
</feature>
<evidence type="ECO:0000256" key="3">
    <source>
        <dbReference type="ARBA" id="ARBA00022801"/>
    </source>
</evidence>
<dbReference type="GO" id="GO:0003676">
    <property type="term" value="F:nucleic acid binding"/>
    <property type="evidence" value="ECO:0007669"/>
    <property type="project" value="InterPro"/>
</dbReference>
<dbReference type="InterPro" id="IPR012337">
    <property type="entry name" value="RNaseH-like_sf"/>
</dbReference>